<dbReference type="GO" id="GO:0005829">
    <property type="term" value="C:cytosol"/>
    <property type="evidence" value="ECO:0007669"/>
    <property type="project" value="TreeGrafter"/>
</dbReference>
<gene>
    <name evidence="6" type="ORF">JDN41_06240</name>
</gene>
<dbReference type="PRINTS" id="PR00034">
    <property type="entry name" value="HTHCRP"/>
</dbReference>
<protein>
    <submittedName>
        <fullName evidence="6">Crp/Fnr family transcriptional regulator</fullName>
    </submittedName>
</protein>
<dbReference type="PROSITE" id="PS50042">
    <property type="entry name" value="CNMP_BINDING_3"/>
    <property type="match status" value="1"/>
</dbReference>
<keyword evidence="2" id="KW-0238">DNA-binding</keyword>
<comment type="caution">
    <text evidence="6">The sequence shown here is derived from an EMBL/GenBank/DDBJ whole genome shotgun (WGS) entry which is preliminary data.</text>
</comment>
<sequence length="230" mass="25966">MEQLERLSSIARRRIIPANHYIFRDGDEAISFAAVNSGVVKLIKTTSEGERHVIGLVYAPEFLGHTFAETHKFSAAAATDVDICTFPRQAFNRLLLEYPDMQRWLFEFTVQELDVTREWTLMLGRKSSYERVASLLLIIARRTRNAGAQPVHENCAEFELPLTRSELADYLGLTLETVSRKVSQLKQQGLIELRSTRDVVVPNVELLAEAASMYEHRESAKAAKVAAFPA</sequence>
<dbReference type="GO" id="GO:0003700">
    <property type="term" value="F:DNA-binding transcription factor activity"/>
    <property type="evidence" value="ECO:0007669"/>
    <property type="project" value="InterPro"/>
</dbReference>
<keyword evidence="1" id="KW-0805">Transcription regulation</keyword>
<organism evidence="6 7">
    <name type="scientific">Rhodomicrobium udaipurense</name>
    <dbReference type="NCBI Taxonomy" id="1202716"/>
    <lineage>
        <taxon>Bacteria</taxon>
        <taxon>Pseudomonadati</taxon>
        <taxon>Pseudomonadota</taxon>
        <taxon>Alphaproteobacteria</taxon>
        <taxon>Hyphomicrobiales</taxon>
        <taxon>Hyphomicrobiaceae</taxon>
        <taxon>Rhodomicrobium</taxon>
    </lineage>
</organism>
<dbReference type="PANTHER" id="PTHR24567:SF28">
    <property type="entry name" value="LISTERIOLYSIN REGULATORY PROTEIN"/>
    <property type="match status" value="1"/>
</dbReference>
<dbReference type="InterPro" id="IPR036390">
    <property type="entry name" value="WH_DNA-bd_sf"/>
</dbReference>
<dbReference type="InterPro" id="IPR014710">
    <property type="entry name" value="RmlC-like_jellyroll"/>
</dbReference>
<evidence type="ECO:0000313" key="6">
    <source>
        <dbReference type="EMBL" id="MBJ7543154.1"/>
    </source>
</evidence>
<dbReference type="CDD" id="cd00092">
    <property type="entry name" value="HTH_CRP"/>
    <property type="match status" value="1"/>
</dbReference>
<dbReference type="PROSITE" id="PS00042">
    <property type="entry name" value="HTH_CRP_1"/>
    <property type="match status" value="1"/>
</dbReference>
<dbReference type="Pfam" id="PF00027">
    <property type="entry name" value="cNMP_binding"/>
    <property type="match status" value="1"/>
</dbReference>
<dbReference type="Gene3D" id="2.60.120.10">
    <property type="entry name" value="Jelly Rolls"/>
    <property type="match status" value="1"/>
</dbReference>
<dbReference type="InterPro" id="IPR012318">
    <property type="entry name" value="HTH_CRP"/>
</dbReference>
<dbReference type="Proteomes" id="UP000623250">
    <property type="component" value="Unassembled WGS sequence"/>
</dbReference>
<evidence type="ECO:0000256" key="1">
    <source>
        <dbReference type="ARBA" id="ARBA00023015"/>
    </source>
</evidence>
<name>A0A8I1GDY2_9HYPH</name>
<keyword evidence="3" id="KW-0804">Transcription</keyword>
<dbReference type="AlphaFoldDB" id="A0A8I1GDY2"/>
<dbReference type="Pfam" id="PF13545">
    <property type="entry name" value="HTH_Crp_2"/>
    <property type="match status" value="1"/>
</dbReference>
<feature type="domain" description="HTH crp-type" evidence="5">
    <location>
        <begin position="126"/>
        <end position="205"/>
    </location>
</feature>
<accession>A0A8I1GDY2</accession>
<dbReference type="InterPro" id="IPR050397">
    <property type="entry name" value="Env_Response_Regulators"/>
</dbReference>
<dbReference type="SUPFAM" id="SSF51206">
    <property type="entry name" value="cAMP-binding domain-like"/>
    <property type="match status" value="1"/>
</dbReference>
<proteinExistence type="predicted"/>
<dbReference type="GO" id="GO:0003677">
    <property type="term" value="F:DNA binding"/>
    <property type="evidence" value="ECO:0007669"/>
    <property type="project" value="UniProtKB-KW"/>
</dbReference>
<evidence type="ECO:0000259" key="4">
    <source>
        <dbReference type="PROSITE" id="PS50042"/>
    </source>
</evidence>
<evidence type="ECO:0000259" key="5">
    <source>
        <dbReference type="PROSITE" id="PS51063"/>
    </source>
</evidence>
<dbReference type="RefSeq" id="WP_199502333.1">
    <property type="nucleotide sequence ID" value="NZ_JAEMUK010000011.1"/>
</dbReference>
<dbReference type="CDD" id="cd00038">
    <property type="entry name" value="CAP_ED"/>
    <property type="match status" value="1"/>
</dbReference>
<dbReference type="InterPro" id="IPR018335">
    <property type="entry name" value="Tscrpt_reg_HTH_Crp-type_CS"/>
</dbReference>
<evidence type="ECO:0000256" key="2">
    <source>
        <dbReference type="ARBA" id="ARBA00023125"/>
    </source>
</evidence>
<reference evidence="6 7" key="1">
    <citation type="submission" date="2020-12" db="EMBL/GenBank/DDBJ databases">
        <title>Revised draft genomes of Rhodomicrobium vannielii ATCC 17100 and Rhodomicrobium udaipurense JA643.</title>
        <authorList>
            <person name="Conners E.M."/>
            <person name="Davenport E.J."/>
            <person name="Bose A."/>
        </authorList>
    </citation>
    <scope>NUCLEOTIDE SEQUENCE [LARGE SCALE GENOMIC DNA]</scope>
    <source>
        <strain evidence="6 7">JA643</strain>
    </source>
</reference>
<evidence type="ECO:0000313" key="7">
    <source>
        <dbReference type="Proteomes" id="UP000623250"/>
    </source>
</evidence>
<dbReference type="Gene3D" id="1.10.10.10">
    <property type="entry name" value="Winged helix-like DNA-binding domain superfamily/Winged helix DNA-binding domain"/>
    <property type="match status" value="1"/>
</dbReference>
<feature type="domain" description="Cyclic nucleotide-binding" evidence="4">
    <location>
        <begin position="1"/>
        <end position="112"/>
    </location>
</feature>
<dbReference type="SMART" id="SM00419">
    <property type="entry name" value="HTH_CRP"/>
    <property type="match status" value="1"/>
</dbReference>
<keyword evidence="7" id="KW-1185">Reference proteome</keyword>
<dbReference type="PROSITE" id="PS51063">
    <property type="entry name" value="HTH_CRP_2"/>
    <property type="match status" value="1"/>
</dbReference>
<dbReference type="InterPro" id="IPR036388">
    <property type="entry name" value="WH-like_DNA-bd_sf"/>
</dbReference>
<dbReference type="SMART" id="SM00100">
    <property type="entry name" value="cNMP"/>
    <property type="match status" value="1"/>
</dbReference>
<dbReference type="InterPro" id="IPR000595">
    <property type="entry name" value="cNMP-bd_dom"/>
</dbReference>
<dbReference type="InterPro" id="IPR018490">
    <property type="entry name" value="cNMP-bd_dom_sf"/>
</dbReference>
<evidence type="ECO:0000256" key="3">
    <source>
        <dbReference type="ARBA" id="ARBA00023163"/>
    </source>
</evidence>
<dbReference type="PANTHER" id="PTHR24567">
    <property type="entry name" value="CRP FAMILY TRANSCRIPTIONAL REGULATORY PROTEIN"/>
    <property type="match status" value="1"/>
</dbReference>
<dbReference type="EMBL" id="JAEMUK010000011">
    <property type="protein sequence ID" value="MBJ7543154.1"/>
    <property type="molecule type" value="Genomic_DNA"/>
</dbReference>
<dbReference type="SUPFAM" id="SSF46785">
    <property type="entry name" value="Winged helix' DNA-binding domain"/>
    <property type="match status" value="1"/>
</dbReference>